<dbReference type="AlphaFoldDB" id="A0AAJ0H5A5"/>
<feature type="region of interest" description="Disordered" evidence="1">
    <location>
        <begin position="223"/>
        <end position="252"/>
    </location>
</feature>
<evidence type="ECO:0000313" key="3">
    <source>
        <dbReference type="Proteomes" id="UP001275084"/>
    </source>
</evidence>
<dbReference type="PANTHER" id="PTHR35179">
    <property type="entry name" value="PROTEIN CBG02620"/>
    <property type="match status" value="1"/>
</dbReference>
<evidence type="ECO:0000313" key="2">
    <source>
        <dbReference type="EMBL" id="KAK3339877.1"/>
    </source>
</evidence>
<accession>A0AAJ0H5A5</accession>
<evidence type="ECO:0000256" key="1">
    <source>
        <dbReference type="SAM" id="MobiDB-lite"/>
    </source>
</evidence>
<reference evidence="2" key="1">
    <citation type="journal article" date="2023" name="Mol. Phylogenet. Evol.">
        <title>Genome-scale phylogeny and comparative genomics of the fungal order Sordariales.</title>
        <authorList>
            <person name="Hensen N."/>
            <person name="Bonometti L."/>
            <person name="Westerberg I."/>
            <person name="Brannstrom I.O."/>
            <person name="Guillou S."/>
            <person name="Cros-Aarteil S."/>
            <person name="Calhoun S."/>
            <person name="Haridas S."/>
            <person name="Kuo A."/>
            <person name="Mondo S."/>
            <person name="Pangilinan J."/>
            <person name="Riley R."/>
            <person name="LaButti K."/>
            <person name="Andreopoulos B."/>
            <person name="Lipzen A."/>
            <person name="Chen C."/>
            <person name="Yan M."/>
            <person name="Daum C."/>
            <person name="Ng V."/>
            <person name="Clum A."/>
            <person name="Steindorff A."/>
            <person name="Ohm R.A."/>
            <person name="Martin F."/>
            <person name="Silar P."/>
            <person name="Natvig D.O."/>
            <person name="Lalanne C."/>
            <person name="Gautier V."/>
            <person name="Ament-Velasquez S.L."/>
            <person name="Kruys A."/>
            <person name="Hutchinson M.I."/>
            <person name="Powell A.J."/>
            <person name="Barry K."/>
            <person name="Miller A.N."/>
            <person name="Grigoriev I.V."/>
            <person name="Debuchy R."/>
            <person name="Gladieux P."/>
            <person name="Hiltunen Thoren M."/>
            <person name="Johannesson H."/>
        </authorList>
    </citation>
    <scope>NUCLEOTIDE SEQUENCE</scope>
    <source>
        <strain evidence="2">CBS 955.72</strain>
    </source>
</reference>
<protein>
    <submittedName>
        <fullName evidence="2">Uncharacterized protein</fullName>
    </submittedName>
</protein>
<name>A0AAJ0H5A5_9PEZI</name>
<dbReference type="PANTHER" id="PTHR35179:SF2">
    <property type="entry name" value="START DOMAIN-CONTAINING PROTEIN"/>
    <property type="match status" value="1"/>
</dbReference>
<keyword evidence="3" id="KW-1185">Reference proteome</keyword>
<proteinExistence type="predicted"/>
<dbReference type="Proteomes" id="UP001275084">
    <property type="component" value="Unassembled WGS sequence"/>
</dbReference>
<reference evidence="2" key="2">
    <citation type="submission" date="2023-06" db="EMBL/GenBank/DDBJ databases">
        <authorList>
            <consortium name="Lawrence Berkeley National Laboratory"/>
            <person name="Haridas S."/>
            <person name="Hensen N."/>
            <person name="Bonometti L."/>
            <person name="Westerberg I."/>
            <person name="Brannstrom I.O."/>
            <person name="Guillou S."/>
            <person name="Cros-Aarteil S."/>
            <person name="Calhoun S."/>
            <person name="Kuo A."/>
            <person name="Mondo S."/>
            <person name="Pangilinan J."/>
            <person name="Riley R."/>
            <person name="Labutti K."/>
            <person name="Andreopoulos B."/>
            <person name="Lipzen A."/>
            <person name="Chen C."/>
            <person name="Yanf M."/>
            <person name="Daum C."/>
            <person name="Ng V."/>
            <person name="Clum A."/>
            <person name="Steindorff A."/>
            <person name="Ohm R."/>
            <person name="Martin F."/>
            <person name="Silar P."/>
            <person name="Natvig D."/>
            <person name="Lalanne C."/>
            <person name="Gautier V."/>
            <person name="Ament-Velasquez S.L."/>
            <person name="Kruys A."/>
            <person name="Hutchinson M.I."/>
            <person name="Powell A.J."/>
            <person name="Barry K."/>
            <person name="Miller A.N."/>
            <person name="Grigoriev I.V."/>
            <person name="Debuchy R."/>
            <person name="Gladieux P."/>
            <person name="Thoren M.H."/>
            <person name="Johannesson H."/>
        </authorList>
    </citation>
    <scope>NUCLEOTIDE SEQUENCE</scope>
    <source>
        <strain evidence="2">CBS 955.72</strain>
    </source>
</reference>
<gene>
    <name evidence="2" type="ORF">B0T25DRAFT_466917</name>
</gene>
<feature type="compositionally biased region" description="Low complexity" evidence="1">
    <location>
        <begin position="239"/>
        <end position="252"/>
    </location>
</feature>
<organism evidence="2 3">
    <name type="scientific">Lasiosphaeria hispida</name>
    <dbReference type="NCBI Taxonomy" id="260671"/>
    <lineage>
        <taxon>Eukaryota</taxon>
        <taxon>Fungi</taxon>
        <taxon>Dikarya</taxon>
        <taxon>Ascomycota</taxon>
        <taxon>Pezizomycotina</taxon>
        <taxon>Sordariomycetes</taxon>
        <taxon>Sordariomycetidae</taxon>
        <taxon>Sordariales</taxon>
        <taxon>Lasiosphaeriaceae</taxon>
        <taxon>Lasiosphaeria</taxon>
    </lineage>
</organism>
<comment type="caution">
    <text evidence="2">The sequence shown here is derived from an EMBL/GenBank/DDBJ whole genome shotgun (WGS) entry which is preliminary data.</text>
</comment>
<dbReference type="EMBL" id="JAUIQD010000009">
    <property type="protein sequence ID" value="KAK3339877.1"/>
    <property type="molecule type" value="Genomic_DNA"/>
</dbReference>
<sequence length="423" mass="46988">MCIYWHPPEHQLARPAAVTFGLERLEELDLATLVADRDVYIQDRGDLASFNKLSDDEIIVPGSPPFFSPITRRTEILLDAVNYDLQPRFPRYIYAFEPLLRAIEASSPGFNLFEATEMVSNASNLRKLFHIFQNRRRMVERYDLEWRRGVLFLSKWTDDPSLNSSMGHGAGFEKATCRYAESDSPLLHRSASHHRVVRYSFASLELIVQSEVDAHYCACNHTPAPAPLPTPKHPRRRSSTSPRTLKPPSLSSSPSIFAALALDDPGESPTFAASHPPTTTTLKPTVLKKLRIHRLGRDVPSHCLLEVKTHRAGMQTRGFAPEAQLYFSRRALLYTAAHRAGVFVPEGVVVDKGRDLGVWEGESQAVLGRMGAFLGLLRRRAGEMAAEGRERLSLVCESDGLGGPGVKAVLYVGQGGRLVPGDI</sequence>